<comment type="subcellular location">
    <subcellularLocation>
        <location evidence="1">Cell outer membrane</location>
    </subcellularLocation>
</comment>
<dbReference type="InterPro" id="IPR046603">
    <property type="entry name" value="DUF6662"/>
</dbReference>
<dbReference type="EMBL" id="BGOW01000015">
    <property type="protein sequence ID" value="GBL45940.1"/>
    <property type="molecule type" value="Genomic_DNA"/>
</dbReference>
<evidence type="ECO:0000256" key="2">
    <source>
        <dbReference type="SAM" id="SignalP"/>
    </source>
</evidence>
<protein>
    <submittedName>
        <fullName evidence="3">Putative LIPOprotein</fullName>
    </submittedName>
</protein>
<evidence type="ECO:0000313" key="4">
    <source>
        <dbReference type="Proteomes" id="UP000286806"/>
    </source>
</evidence>
<keyword evidence="4" id="KW-1185">Reference proteome</keyword>
<dbReference type="RefSeq" id="WP_223247754.1">
    <property type="nucleotide sequence ID" value="NZ_BGOW01000015.1"/>
</dbReference>
<feature type="chain" id="PRO_5019559576" evidence="2">
    <location>
        <begin position="25"/>
        <end position="299"/>
    </location>
</feature>
<keyword evidence="3" id="KW-0449">Lipoprotein</keyword>
<dbReference type="SUPFAM" id="SSF56925">
    <property type="entry name" value="OMPA-like"/>
    <property type="match status" value="1"/>
</dbReference>
<comment type="caution">
    <text evidence="3">The sequence shown here is derived from an EMBL/GenBank/DDBJ whole genome shotgun (WGS) entry which is preliminary data.</text>
</comment>
<organism evidence="3 4">
    <name type="scientific">Sulfuriferula multivorans</name>
    <dbReference type="NCBI Taxonomy" id="1559896"/>
    <lineage>
        <taxon>Bacteria</taxon>
        <taxon>Pseudomonadati</taxon>
        <taxon>Pseudomonadota</taxon>
        <taxon>Betaproteobacteria</taxon>
        <taxon>Nitrosomonadales</taxon>
        <taxon>Sulfuricellaceae</taxon>
        <taxon>Sulfuriferula</taxon>
    </lineage>
</organism>
<accession>A0A401JE98</accession>
<feature type="signal peptide" evidence="2">
    <location>
        <begin position="1"/>
        <end position="24"/>
    </location>
</feature>
<dbReference type="GO" id="GO:0009279">
    <property type="term" value="C:cell outer membrane"/>
    <property type="evidence" value="ECO:0007669"/>
    <property type="project" value="UniProtKB-SubCell"/>
</dbReference>
<keyword evidence="2" id="KW-0732">Signal</keyword>
<sequence length="299" mass="32858">MKNLMTTGLGGAAALCLFSGAALADESLFGYVRGAETLPKGATELVQTVTRRWDKGAGSYTAYDSKTELEHGITDRFTGAVYLLGQSVNTQGLLIDGYIPKDENSGLRLSGMEVSAKYNFLSPAKDDFGLAAYVSGAYSTLDPHSGQKKDKYTVETWLLAQKNFLDDQLVWVGNLGLEATYAKRKPIDGLPAGFDWPTGPEMEIGVLAGTGVSYRIAPRWFIGAEALYDTEFETEVGQERWSVQAGPNIHYGDKNWWFTLSWLPQLRGGGEKFAAQNDTNLHLIEKTKQEVRVKLGFNF</sequence>
<evidence type="ECO:0000256" key="1">
    <source>
        <dbReference type="ARBA" id="ARBA00004442"/>
    </source>
</evidence>
<proteinExistence type="predicted"/>
<evidence type="ECO:0000313" key="3">
    <source>
        <dbReference type="EMBL" id="GBL45940.1"/>
    </source>
</evidence>
<dbReference type="AlphaFoldDB" id="A0A401JE98"/>
<dbReference type="Pfam" id="PF20367">
    <property type="entry name" value="DUF6662"/>
    <property type="match status" value="1"/>
</dbReference>
<dbReference type="Proteomes" id="UP000286806">
    <property type="component" value="Unassembled WGS sequence"/>
</dbReference>
<name>A0A401JE98_9PROT</name>
<reference evidence="3 4" key="1">
    <citation type="journal article" date="2019" name="Front. Microbiol.">
        <title>Genomes of Neutrophilic Sulfur-Oxidizing Chemolithoautotrophs Representing 9 Proteobacterial Species From 8 Genera.</title>
        <authorList>
            <person name="Watanabe T."/>
            <person name="Kojima H."/>
            <person name="Umezawa K."/>
            <person name="Hori C."/>
            <person name="Takasuka T.E."/>
            <person name="Kato Y."/>
            <person name="Fukui M."/>
        </authorList>
    </citation>
    <scope>NUCLEOTIDE SEQUENCE [LARGE SCALE GENOMIC DNA]</scope>
    <source>
        <strain evidence="3 4">TTN</strain>
    </source>
</reference>
<gene>
    <name evidence="3" type="ORF">SFMTTN_1751</name>
</gene>
<dbReference type="InterPro" id="IPR011250">
    <property type="entry name" value="OMP/PagP_B-barrel"/>
</dbReference>